<dbReference type="GO" id="GO:0004631">
    <property type="term" value="F:phosphomevalonate kinase activity"/>
    <property type="evidence" value="ECO:0007669"/>
    <property type="project" value="UniProtKB-EC"/>
</dbReference>
<evidence type="ECO:0000256" key="1">
    <source>
        <dbReference type="ARBA" id="ARBA00005017"/>
    </source>
</evidence>
<evidence type="ECO:0000256" key="4">
    <source>
        <dbReference type="ARBA" id="ARBA00022741"/>
    </source>
</evidence>
<dbReference type="InterPro" id="IPR013750">
    <property type="entry name" value="GHMP_kinase_C_dom"/>
</dbReference>
<dbReference type="PANTHER" id="PTHR31814">
    <property type="match status" value="1"/>
</dbReference>
<accession>A0ABW3LH75</accession>
<protein>
    <recommendedName>
        <fullName evidence="2">phosphomevalonate kinase</fullName>
        <ecNumber evidence="2">2.7.4.2</ecNumber>
    </recommendedName>
</protein>
<dbReference type="SUPFAM" id="SSF55060">
    <property type="entry name" value="GHMP Kinase, C-terminal domain"/>
    <property type="match status" value="1"/>
</dbReference>
<comment type="pathway">
    <text evidence="1">Isoprenoid biosynthesis; isopentenyl diphosphate biosynthesis via mevalonate pathway; isopentenyl diphosphate from (R)-mevalonate: step 2/3.</text>
</comment>
<keyword evidence="4" id="KW-0547">Nucleotide-binding</keyword>
<dbReference type="RefSeq" id="WP_390360059.1">
    <property type="nucleotide sequence ID" value="NZ_JBHTKJ010000011.1"/>
</dbReference>
<sequence length="365" mass="39967">MPNPPLTIKVPGKLMIAGEFAVLEPHHDLVVMAVDRYVYATLKRNNENRLTLHNFKLYDLKWEFEDQVNITSTDNRLRFVEDAMTICLTYLQEKGITCNPFDLSIKSELDDASGLKYGLGSSAAVVTSAVSVILEEFLPDSPTKELIFKLASIAHVKTQGSGSGADVAASSYGGLLRYSSFQAEWLKEQHEKTVSILELVNSEWTYFSIEPITFPDTIQMCIGWTGKPASTSSLIGEIKKLKVDNNKSYQEFLHNSQQAVSTFLKGIKDEDSSFILDGVRQNRQALSTVGKQAKAAIETPLLGDLCDLAEQIDGAGKPSGAGGGDCGIAFVSTSERAQKLKSLWENAGIKPLDIRLARDGACVHN</sequence>
<keyword evidence="3 9" id="KW-0808">Transferase</keyword>
<feature type="domain" description="GHMP kinase N-terminal" evidence="7">
    <location>
        <begin position="88"/>
        <end position="174"/>
    </location>
</feature>
<dbReference type="EMBL" id="JBHTKJ010000011">
    <property type="protein sequence ID" value="MFD1037726.1"/>
    <property type="molecule type" value="Genomic_DNA"/>
</dbReference>
<keyword evidence="5 9" id="KW-0418">Kinase</keyword>
<dbReference type="Pfam" id="PF00288">
    <property type="entry name" value="GHMP_kinases_N"/>
    <property type="match status" value="1"/>
</dbReference>
<dbReference type="PRINTS" id="PR00959">
    <property type="entry name" value="MEVGALKINASE"/>
</dbReference>
<dbReference type="InterPro" id="IPR020568">
    <property type="entry name" value="Ribosomal_Su5_D2-typ_SF"/>
</dbReference>
<organism evidence="9 10">
    <name type="scientific">Virgibacillus byunsanensis</name>
    <dbReference type="NCBI Taxonomy" id="570945"/>
    <lineage>
        <taxon>Bacteria</taxon>
        <taxon>Bacillati</taxon>
        <taxon>Bacillota</taxon>
        <taxon>Bacilli</taxon>
        <taxon>Bacillales</taxon>
        <taxon>Bacillaceae</taxon>
        <taxon>Virgibacillus</taxon>
    </lineage>
</organism>
<feature type="domain" description="GHMP kinase C-terminal" evidence="8">
    <location>
        <begin position="294"/>
        <end position="346"/>
    </location>
</feature>
<dbReference type="PANTHER" id="PTHR31814:SF2">
    <property type="entry name" value="PHOSPHOMEVALONATE KINASE"/>
    <property type="match status" value="1"/>
</dbReference>
<reference evidence="10" key="1">
    <citation type="journal article" date="2019" name="Int. J. Syst. Evol. Microbiol.">
        <title>The Global Catalogue of Microorganisms (GCM) 10K type strain sequencing project: providing services to taxonomists for standard genome sequencing and annotation.</title>
        <authorList>
            <consortium name="The Broad Institute Genomics Platform"/>
            <consortium name="The Broad Institute Genome Sequencing Center for Infectious Disease"/>
            <person name="Wu L."/>
            <person name="Ma J."/>
        </authorList>
    </citation>
    <scope>NUCLEOTIDE SEQUENCE [LARGE SCALE GENOMIC DNA]</scope>
    <source>
        <strain evidence="10">CCUG 56754</strain>
    </source>
</reference>
<dbReference type="Gene3D" id="3.30.70.890">
    <property type="entry name" value="GHMP kinase, C-terminal domain"/>
    <property type="match status" value="1"/>
</dbReference>
<gene>
    <name evidence="9" type="ORF">ACFQ3N_04790</name>
</gene>
<evidence type="ECO:0000256" key="6">
    <source>
        <dbReference type="ARBA" id="ARBA00022840"/>
    </source>
</evidence>
<dbReference type="Pfam" id="PF08544">
    <property type="entry name" value="GHMP_kinases_C"/>
    <property type="match status" value="1"/>
</dbReference>
<dbReference type="InterPro" id="IPR035102">
    <property type="entry name" value="Phosphomevalonate_kinase"/>
</dbReference>
<name>A0ABW3LH75_9BACI</name>
<dbReference type="InterPro" id="IPR006204">
    <property type="entry name" value="GHMP_kinase_N_dom"/>
</dbReference>
<dbReference type="Proteomes" id="UP001597040">
    <property type="component" value="Unassembled WGS sequence"/>
</dbReference>
<dbReference type="SUPFAM" id="SSF54211">
    <property type="entry name" value="Ribosomal protein S5 domain 2-like"/>
    <property type="match status" value="1"/>
</dbReference>
<dbReference type="InterPro" id="IPR036554">
    <property type="entry name" value="GHMP_kinase_C_sf"/>
</dbReference>
<dbReference type="Gene3D" id="3.30.230.10">
    <property type="match status" value="1"/>
</dbReference>
<evidence type="ECO:0000313" key="9">
    <source>
        <dbReference type="EMBL" id="MFD1037726.1"/>
    </source>
</evidence>
<proteinExistence type="predicted"/>
<comment type="caution">
    <text evidence="9">The sequence shown here is derived from an EMBL/GenBank/DDBJ whole genome shotgun (WGS) entry which is preliminary data.</text>
</comment>
<dbReference type="EC" id="2.7.4.2" evidence="2"/>
<evidence type="ECO:0000259" key="8">
    <source>
        <dbReference type="Pfam" id="PF08544"/>
    </source>
</evidence>
<evidence type="ECO:0000256" key="2">
    <source>
        <dbReference type="ARBA" id="ARBA00012958"/>
    </source>
</evidence>
<evidence type="ECO:0000259" key="7">
    <source>
        <dbReference type="Pfam" id="PF00288"/>
    </source>
</evidence>
<dbReference type="InterPro" id="IPR014721">
    <property type="entry name" value="Ribsml_uS5_D2-typ_fold_subgr"/>
</dbReference>
<evidence type="ECO:0000256" key="5">
    <source>
        <dbReference type="ARBA" id="ARBA00022777"/>
    </source>
</evidence>
<evidence type="ECO:0000313" key="10">
    <source>
        <dbReference type="Proteomes" id="UP001597040"/>
    </source>
</evidence>
<keyword evidence="10" id="KW-1185">Reference proteome</keyword>
<keyword evidence="6" id="KW-0067">ATP-binding</keyword>
<dbReference type="NCBIfam" id="TIGR01220">
    <property type="entry name" value="Pmev_kin_Gr_pos"/>
    <property type="match status" value="1"/>
</dbReference>
<evidence type="ECO:0000256" key="3">
    <source>
        <dbReference type="ARBA" id="ARBA00022679"/>
    </source>
</evidence>
<dbReference type="InterPro" id="IPR005917">
    <property type="entry name" value="Pmev_kinase_bact"/>
</dbReference>